<organism evidence="2 3">
    <name type="scientific">Pseudohalocynthiibacter aestuariivivens</name>
    <dbReference type="NCBI Taxonomy" id="1591409"/>
    <lineage>
        <taxon>Bacteria</taxon>
        <taxon>Pseudomonadati</taxon>
        <taxon>Pseudomonadota</taxon>
        <taxon>Alphaproteobacteria</taxon>
        <taxon>Rhodobacterales</taxon>
        <taxon>Paracoccaceae</taxon>
        <taxon>Pseudohalocynthiibacter</taxon>
    </lineage>
</organism>
<reference evidence="2 3" key="1">
    <citation type="submission" date="2024-09" db="EMBL/GenBank/DDBJ databases">
        <authorList>
            <person name="Sun Q."/>
            <person name="Mori K."/>
        </authorList>
    </citation>
    <scope>NUCLEOTIDE SEQUENCE [LARGE SCALE GENOMIC DNA]</scope>
    <source>
        <strain evidence="2 3">CECT 8726</strain>
    </source>
</reference>
<accession>A0ABV5JGF9</accession>
<gene>
    <name evidence="2" type="ORF">ACFFUT_12245</name>
</gene>
<sequence length="68" mass="7697">MITKVFLEHPRSVEETYLEHARFASGFSLRLLAAGFAAMVHAVIPCMFEKTASRMVAEIYARTHNRGK</sequence>
<evidence type="ECO:0000313" key="2">
    <source>
        <dbReference type="EMBL" id="MFB9232556.1"/>
    </source>
</evidence>
<evidence type="ECO:0000256" key="1">
    <source>
        <dbReference type="SAM" id="Phobius"/>
    </source>
</evidence>
<comment type="caution">
    <text evidence="2">The sequence shown here is derived from an EMBL/GenBank/DDBJ whole genome shotgun (WGS) entry which is preliminary data.</text>
</comment>
<proteinExistence type="predicted"/>
<keyword evidence="1" id="KW-1133">Transmembrane helix</keyword>
<dbReference type="EMBL" id="JBHMEA010000039">
    <property type="protein sequence ID" value="MFB9232556.1"/>
    <property type="molecule type" value="Genomic_DNA"/>
</dbReference>
<keyword evidence="1" id="KW-0812">Transmembrane</keyword>
<evidence type="ECO:0000313" key="3">
    <source>
        <dbReference type="Proteomes" id="UP001589683"/>
    </source>
</evidence>
<keyword evidence="1" id="KW-0472">Membrane</keyword>
<keyword evidence="3" id="KW-1185">Reference proteome</keyword>
<name>A0ABV5JGF9_9RHOB</name>
<feature type="transmembrane region" description="Helical" evidence="1">
    <location>
        <begin position="27"/>
        <end position="48"/>
    </location>
</feature>
<dbReference type="RefSeq" id="WP_213887815.1">
    <property type="nucleotide sequence ID" value="NZ_JAGFNU010000002.1"/>
</dbReference>
<dbReference type="Pfam" id="PF19883">
    <property type="entry name" value="DUF6356"/>
    <property type="match status" value="1"/>
</dbReference>
<protein>
    <submittedName>
        <fullName evidence="2">DUF6356 family protein</fullName>
    </submittedName>
</protein>
<dbReference type="InterPro" id="IPR045936">
    <property type="entry name" value="DUF6356"/>
</dbReference>
<dbReference type="Proteomes" id="UP001589683">
    <property type="component" value="Unassembled WGS sequence"/>
</dbReference>